<dbReference type="EMBL" id="SRYW01000014">
    <property type="protein sequence ID" value="TGY32695.1"/>
    <property type="molecule type" value="Genomic_DNA"/>
</dbReference>
<dbReference type="RefSeq" id="WP_136006136.1">
    <property type="nucleotide sequence ID" value="NZ_SRYW01000014.1"/>
</dbReference>
<feature type="domain" description="General stress protein FMN-binding split barrel" evidence="1">
    <location>
        <begin position="8"/>
        <end position="137"/>
    </location>
</feature>
<gene>
    <name evidence="2" type="ORF">E5352_14785</name>
</gene>
<reference evidence="2 3" key="1">
    <citation type="submission" date="2019-04" db="EMBL/GenBank/DDBJ databases">
        <title>Microbes associate with the intestines of laboratory mice.</title>
        <authorList>
            <person name="Navarre W."/>
            <person name="Wong E."/>
            <person name="Huang K."/>
            <person name="Tropini C."/>
            <person name="Ng K."/>
            <person name="Yu B."/>
        </authorList>
    </citation>
    <scope>NUCLEOTIDE SEQUENCE [LARGE SCALE GENOMIC DNA]</scope>
    <source>
        <strain evidence="2 3">NM62_B4-13</strain>
    </source>
</reference>
<protein>
    <submittedName>
        <fullName evidence="2">Pyridoxamine 5'-phosphate oxidase</fullName>
    </submittedName>
</protein>
<dbReference type="SUPFAM" id="SSF50475">
    <property type="entry name" value="FMN-binding split barrel"/>
    <property type="match status" value="1"/>
</dbReference>
<dbReference type="InterPro" id="IPR012349">
    <property type="entry name" value="Split_barrel_FMN-bd"/>
</dbReference>
<sequence>MTTLTLHDLAKKMAGIDFTLLQTHTDSGDIAGRPMSNNGDVDYDGDSWFFSLEDTDAVRQIQRNPKVALSFTGKKSLLGKPPLFVAVQGRAALVRDKATMQQHWVKDLERWFDQGVDTPGLLLIHVAATRIHYWDGEDEGEILR</sequence>
<dbReference type="InterPro" id="IPR052917">
    <property type="entry name" value="Stress-Dev_Protein"/>
</dbReference>
<dbReference type="Pfam" id="PF16242">
    <property type="entry name" value="Pyrid_ox_like"/>
    <property type="match status" value="1"/>
</dbReference>
<dbReference type="Proteomes" id="UP000306631">
    <property type="component" value="Unassembled WGS sequence"/>
</dbReference>
<organism evidence="2 3">
    <name type="scientific">Stenotrophomonas maltophilia</name>
    <name type="common">Pseudomonas maltophilia</name>
    <name type="synonym">Xanthomonas maltophilia</name>
    <dbReference type="NCBI Taxonomy" id="40324"/>
    <lineage>
        <taxon>Bacteria</taxon>
        <taxon>Pseudomonadati</taxon>
        <taxon>Pseudomonadota</taxon>
        <taxon>Gammaproteobacteria</taxon>
        <taxon>Lysobacterales</taxon>
        <taxon>Lysobacteraceae</taxon>
        <taxon>Stenotrophomonas</taxon>
        <taxon>Stenotrophomonas maltophilia group</taxon>
    </lineage>
</organism>
<evidence type="ECO:0000259" key="1">
    <source>
        <dbReference type="Pfam" id="PF16242"/>
    </source>
</evidence>
<proteinExistence type="predicted"/>
<dbReference type="AlphaFoldDB" id="A0A4S2CW17"/>
<dbReference type="OrthoDB" id="1432662at2"/>
<name>A0A4S2CW17_STEMA</name>
<comment type="caution">
    <text evidence="2">The sequence shown here is derived from an EMBL/GenBank/DDBJ whole genome shotgun (WGS) entry which is preliminary data.</text>
</comment>
<evidence type="ECO:0000313" key="3">
    <source>
        <dbReference type="Proteomes" id="UP000306631"/>
    </source>
</evidence>
<accession>A0A4S2CW17</accession>
<dbReference type="PANTHER" id="PTHR34818:SF1">
    <property type="entry name" value="PROTEIN BLI-3"/>
    <property type="match status" value="1"/>
</dbReference>
<evidence type="ECO:0000313" key="2">
    <source>
        <dbReference type="EMBL" id="TGY32695.1"/>
    </source>
</evidence>
<dbReference type="Gene3D" id="2.30.110.10">
    <property type="entry name" value="Electron Transport, Fmn-binding Protein, Chain A"/>
    <property type="match status" value="1"/>
</dbReference>
<dbReference type="PANTHER" id="PTHR34818">
    <property type="entry name" value="PROTEIN BLI-3"/>
    <property type="match status" value="1"/>
</dbReference>
<dbReference type="InterPro" id="IPR038725">
    <property type="entry name" value="YdaG_split_barrel_FMN-bd"/>
</dbReference>